<protein>
    <recommendedName>
        <fullName evidence="1">Calcineurin-like phosphoesterase domain-containing protein</fullName>
    </recommendedName>
</protein>
<gene>
    <name evidence="2" type="ORF">L1049_028076</name>
</gene>
<feature type="domain" description="Calcineurin-like phosphoesterase" evidence="1">
    <location>
        <begin position="56"/>
        <end position="135"/>
    </location>
</feature>
<accession>A0AAP0RJL6</accession>
<dbReference type="InterPro" id="IPR029052">
    <property type="entry name" value="Metallo-depent_PP-like"/>
</dbReference>
<dbReference type="GO" id="GO:0016787">
    <property type="term" value="F:hydrolase activity"/>
    <property type="evidence" value="ECO:0007669"/>
    <property type="project" value="InterPro"/>
</dbReference>
<evidence type="ECO:0000313" key="3">
    <source>
        <dbReference type="Proteomes" id="UP001415857"/>
    </source>
</evidence>
<evidence type="ECO:0000259" key="1">
    <source>
        <dbReference type="Pfam" id="PF00149"/>
    </source>
</evidence>
<dbReference type="EMBL" id="JBBPBK010000009">
    <property type="protein sequence ID" value="KAK9278509.1"/>
    <property type="molecule type" value="Genomic_DNA"/>
</dbReference>
<dbReference type="Gene3D" id="3.60.21.10">
    <property type="match status" value="1"/>
</dbReference>
<organism evidence="2 3">
    <name type="scientific">Liquidambar formosana</name>
    <name type="common">Formosan gum</name>
    <dbReference type="NCBI Taxonomy" id="63359"/>
    <lineage>
        <taxon>Eukaryota</taxon>
        <taxon>Viridiplantae</taxon>
        <taxon>Streptophyta</taxon>
        <taxon>Embryophyta</taxon>
        <taxon>Tracheophyta</taxon>
        <taxon>Spermatophyta</taxon>
        <taxon>Magnoliopsida</taxon>
        <taxon>eudicotyledons</taxon>
        <taxon>Gunneridae</taxon>
        <taxon>Pentapetalae</taxon>
        <taxon>Saxifragales</taxon>
        <taxon>Altingiaceae</taxon>
        <taxon>Liquidambar</taxon>
    </lineage>
</organism>
<evidence type="ECO:0000313" key="2">
    <source>
        <dbReference type="EMBL" id="KAK9278509.1"/>
    </source>
</evidence>
<reference evidence="2 3" key="1">
    <citation type="journal article" date="2024" name="Plant J.">
        <title>Genome sequences and population genomics reveal climatic adaptation and genomic divergence between two closely related sweetgum species.</title>
        <authorList>
            <person name="Xu W.Q."/>
            <person name="Ren C.Q."/>
            <person name="Zhang X.Y."/>
            <person name="Comes H.P."/>
            <person name="Liu X.H."/>
            <person name="Li Y.G."/>
            <person name="Kettle C.J."/>
            <person name="Jalonen R."/>
            <person name="Gaisberger H."/>
            <person name="Ma Y.Z."/>
            <person name="Qiu Y.X."/>
        </authorList>
    </citation>
    <scope>NUCLEOTIDE SEQUENCE [LARGE SCALE GENOMIC DNA]</scope>
    <source>
        <strain evidence="2">Hangzhou</strain>
    </source>
</reference>
<keyword evidence="3" id="KW-1185">Reference proteome</keyword>
<dbReference type="SUPFAM" id="SSF56300">
    <property type="entry name" value="Metallo-dependent phosphatases"/>
    <property type="match status" value="1"/>
</dbReference>
<dbReference type="Pfam" id="PF00149">
    <property type="entry name" value="Metallophos"/>
    <property type="match status" value="1"/>
</dbReference>
<dbReference type="Proteomes" id="UP001415857">
    <property type="component" value="Unassembled WGS sequence"/>
</dbReference>
<dbReference type="PANTHER" id="PTHR36492">
    <property type="match status" value="1"/>
</dbReference>
<name>A0AAP0RJL6_LIQFO</name>
<dbReference type="InterPro" id="IPR004843">
    <property type="entry name" value="Calcineurin-like_PHP"/>
</dbReference>
<sequence>MVVGFIHPCMGLSLKHVHSNYPQKQITFGTYRREIRRNCIRRPRILPNAFGEAVGMRVFVLSDLHTDYMENMIWVKCLSTVRYKKDVLLVAGDVAETYENFVLTMSLLKDRFEHVFYVPGNHDLWCRREGEDNLDSLEKLNKLLDACRRLGVLTNPMIMDGLGIIPLFSWYHESFDKEKDITGFRIPSLEMACKDFHACKWPEKFSNRDSSLALYFDAMNEKNQDVVKAIQRTGSQIITFSHFLPRQELCPEKRMLFYPNLPKIIGSDLLEIRIRAIHGLTGSALACHVFGHTHFCWDAVLDSIRWHQSKDLSGLMAKNGAEDRNPLDCGHWNALWGSVGPTTTVAERDS</sequence>
<dbReference type="PANTHER" id="PTHR36492:SF2">
    <property type="entry name" value="[ACYL-CARRIER-PROTEIN] PHOSPHODIESTERASE PPTH"/>
    <property type="match status" value="1"/>
</dbReference>
<proteinExistence type="predicted"/>
<dbReference type="AlphaFoldDB" id="A0AAP0RJL6"/>
<dbReference type="InterPro" id="IPR052963">
    <property type="entry name" value="Pantetheine_PDE"/>
</dbReference>
<comment type="caution">
    <text evidence="2">The sequence shown here is derived from an EMBL/GenBank/DDBJ whole genome shotgun (WGS) entry which is preliminary data.</text>
</comment>